<gene>
    <name evidence="6" type="ORF">BGZ97_010697</name>
</gene>
<dbReference type="InterPro" id="IPR001680">
    <property type="entry name" value="WD40_rpt"/>
</dbReference>
<evidence type="ECO:0000256" key="3">
    <source>
        <dbReference type="PROSITE-ProRule" id="PRU00221"/>
    </source>
</evidence>
<comment type="caution">
    <text evidence="6">The sequence shown here is derived from an EMBL/GenBank/DDBJ whole genome shotgun (WGS) entry which is preliminary data.</text>
</comment>
<sequence>MSSSSHQDSPLSQLQSTSHSTSNGKEMNRERKRGLSQLEGEIKFGRMSADTVNVSAAMRSSYGDNIQGQGCDTGGIPLSLAITVPFVTQVRECPTVENALQFLRTQRINEYRQAVYIDPLAKPSLQAPDDKNLLLLMDKAEEFLAGDGQVMLILGDSGAGKSTFNRHLEYVLWKNYKPGYRIPLLINLPALDRPDKALIVEQLRMLEFSEDQVWELKRHHKLLLICDGYDESQLMTNLHTTNNLDRSGQQDVKLIITCRSQYLGPDYRDRFVPKVTGAYYRLANELFHEVVIAPFSKDQIEKYVEKYVPLEPRTWVAEDYMDRLTSIPNLMDLVKNPFLLTLSLEALPKVVEGKSDLSGLRVTRLQLYDIFANHWLGVNKRRLQEQKLRDVNRQALDALLADGFEQNGIKFQKELAAAIFKEQDGRPFVDYSHMQDRETWKASFFGLDPERGLLRDSSLLSRAGTQYRFVHRSVLECFFSCTICDADVGVDVEANADTDADAIPLSIGNHPLSLRSLVMEPSIIQFLAERVQTHPGFRKHLLALVSLSKTDDRASQAAANAITILVKAGQLFNGADLQGIRIPGADLTGGQFDSTQFQNANLNNVNLTKAWIRQANFSRAHMEGVRFGELPFLQEGDEVMSCAFSPDGRTFAAGLFNGNISVYDTATWRKARTFRGHEYKVVSLAFLPNSQQLVSCCRGRTVRTWDCGNEKTERIKRDHIDAAMAWTLSPTGQQAASSGSDGSLKLWDMQTDTVTSTLVRTNVNINCLVYSPNERRVASCGVGGRIQIFDVGTEPSLLSSTIEYRRTISLAFSPDGSRIVAGRESGAMRLYDSTTLVMSSQWMGHSGGVTGVCFSPDGQLIVSCGNDSLVKLWDSATSLLLATFMGHMNPVVSVVFSPDGLKIASSSRDKTVRLWEVNSIALVPQSHDLPQPPTSIAYSPCGRFLISGSRHGEVQQYDSETGEIYIVISTFPGGANCVACSPDGLRIVSGGRGGEMTVWNTQTGASTTCGHMGEVVCVSFSPCGKWIASAGTDLADFVIGVWHRRSEENDLAAGGEQTQDEETRDWDEEDEDEDVDDSDEQDSGDGIEVWDTQGDDIRYILELVDMIDHFAGESSGDDNPHSLDPNEHIPNPKKRAANPIEEKPKVPKRIRLTPQTFAPKTFSNEVDNDKEIPEKCCNVCCRLLYP</sequence>
<keyword evidence="1 3" id="KW-0853">WD repeat</keyword>
<dbReference type="InterPro" id="IPR007111">
    <property type="entry name" value="NACHT_NTPase"/>
</dbReference>
<feature type="repeat" description="WD" evidence="3">
    <location>
        <begin position="884"/>
        <end position="919"/>
    </location>
</feature>
<dbReference type="InterPro" id="IPR036322">
    <property type="entry name" value="WD40_repeat_dom_sf"/>
</dbReference>
<accession>A0A9P6R9G6</accession>
<dbReference type="SUPFAM" id="SSF141571">
    <property type="entry name" value="Pentapeptide repeat-like"/>
    <property type="match status" value="1"/>
</dbReference>
<dbReference type="Proteomes" id="UP000823405">
    <property type="component" value="Unassembled WGS sequence"/>
</dbReference>
<name>A0A9P6R9G6_9FUNG</name>
<feature type="region of interest" description="Disordered" evidence="4">
    <location>
        <begin position="1111"/>
        <end position="1145"/>
    </location>
</feature>
<dbReference type="Pfam" id="PF00805">
    <property type="entry name" value="Pentapeptide"/>
    <property type="match status" value="1"/>
</dbReference>
<dbReference type="AlphaFoldDB" id="A0A9P6R9G6"/>
<dbReference type="SMART" id="SM00320">
    <property type="entry name" value="WD40"/>
    <property type="match status" value="10"/>
</dbReference>
<feature type="region of interest" description="Disordered" evidence="4">
    <location>
        <begin position="1049"/>
        <end position="1091"/>
    </location>
</feature>
<feature type="repeat" description="WD" evidence="3">
    <location>
        <begin position="716"/>
        <end position="757"/>
    </location>
</feature>
<dbReference type="EMBL" id="JAAAIN010000567">
    <property type="protein sequence ID" value="KAG0312915.1"/>
    <property type="molecule type" value="Genomic_DNA"/>
</dbReference>
<feature type="domain" description="NACHT" evidence="5">
    <location>
        <begin position="150"/>
        <end position="309"/>
    </location>
</feature>
<dbReference type="SUPFAM" id="SSF50978">
    <property type="entry name" value="WD40 repeat-like"/>
    <property type="match status" value="2"/>
</dbReference>
<dbReference type="Pfam" id="PF05729">
    <property type="entry name" value="NACHT"/>
    <property type="match status" value="1"/>
</dbReference>
<organism evidence="6 7">
    <name type="scientific">Linnemannia gamsii</name>
    <dbReference type="NCBI Taxonomy" id="64522"/>
    <lineage>
        <taxon>Eukaryota</taxon>
        <taxon>Fungi</taxon>
        <taxon>Fungi incertae sedis</taxon>
        <taxon>Mucoromycota</taxon>
        <taxon>Mortierellomycotina</taxon>
        <taxon>Mortierellomycetes</taxon>
        <taxon>Mortierellales</taxon>
        <taxon>Mortierellaceae</taxon>
        <taxon>Linnemannia</taxon>
    </lineage>
</organism>
<dbReference type="CDD" id="cd00200">
    <property type="entry name" value="WD40"/>
    <property type="match status" value="1"/>
</dbReference>
<dbReference type="InterPro" id="IPR001646">
    <property type="entry name" value="5peptide_repeat"/>
</dbReference>
<dbReference type="Pfam" id="PF00400">
    <property type="entry name" value="WD40"/>
    <property type="match status" value="10"/>
</dbReference>
<dbReference type="InterPro" id="IPR020472">
    <property type="entry name" value="WD40_PAC1"/>
</dbReference>
<keyword evidence="7" id="KW-1185">Reference proteome</keyword>
<dbReference type="SUPFAM" id="SSF52540">
    <property type="entry name" value="P-loop containing nucleoside triphosphate hydrolases"/>
    <property type="match status" value="1"/>
</dbReference>
<feature type="repeat" description="WD" evidence="3">
    <location>
        <begin position="842"/>
        <end position="883"/>
    </location>
</feature>
<dbReference type="PROSITE" id="PS50294">
    <property type="entry name" value="WD_REPEATS_REGION"/>
    <property type="match status" value="4"/>
</dbReference>
<evidence type="ECO:0000313" key="6">
    <source>
        <dbReference type="EMBL" id="KAG0312915.1"/>
    </source>
</evidence>
<dbReference type="PROSITE" id="PS00678">
    <property type="entry name" value="WD_REPEATS_1"/>
    <property type="match status" value="2"/>
</dbReference>
<dbReference type="PROSITE" id="PS50082">
    <property type="entry name" value="WD_REPEATS_2"/>
    <property type="match status" value="4"/>
</dbReference>
<dbReference type="InterPro" id="IPR019775">
    <property type="entry name" value="WD40_repeat_CS"/>
</dbReference>
<protein>
    <recommendedName>
        <fullName evidence="5">NACHT domain-containing protein</fullName>
    </recommendedName>
</protein>
<dbReference type="Gene3D" id="2.160.20.80">
    <property type="entry name" value="E3 ubiquitin-protein ligase SopA"/>
    <property type="match status" value="1"/>
</dbReference>
<dbReference type="PANTHER" id="PTHR19879">
    <property type="entry name" value="TRANSCRIPTION INITIATION FACTOR TFIID"/>
    <property type="match status" value="1"/>
</dbReference>
<evidence type="ECO:0000259" key="5">
    <source>
        <dbReference type="Pfam" id="PF05729"/>
    </source>
</evidence>
<feature type="repeat" description="WD" evidence="3">
    <location>
        <begin position="674"/>
        <end position="706"/>
    </location>
</feature>
<keyword evidence="2" id="KW-0677">Repeat</keyword>
<feature type="region of interest" description="Disordered" evidence="4">
    <location>
        <begin position="1"/>
        <end position="32"/>
    </location>
</feature>
<reference evidence="6" key="1">
    <citation type="journal article" date="2020" name="Fungal Divers.">
        <title>Resolving the Mortierellaceae phylogeny through synthesis of multi-gene phylogenetics and phylogenomics.</title>
        <authorList>
            <person name="Vandepol N."/>
            <person name="Liber J."/>
            <person name="Desiro A."/>
            <person name="Na H."/>
            <person name="Kennedy M."/>
            <person name="Barry K."/>
            <person name="Grigoriev I.V."/>
            <person name="Miller A.N."/>
            <person name="O'Donnell K."/>
            <person name="Stajich J.E."/>
            <person name="Bonito G."/>
        </authorList>
    </citation>
    <scope>NUCLEOTIDE SEQUENCE</scope>
    <source>
        <strain evidence="6">NVP60</strain>
    </source>
</reference>
<dbReference type="InterPro" id="IPR015943">
    <property type="entry name" value="WD40/YVTN_repeat-like_dom_sf"/>
</dbReference>
<feature type="compositionally biased region" description="Basic and acidic residues" evidence="4">
    <location>
        <begin position="1118"/>
        <end position="1127"/>
    </location>
</feature>
<evidence type="ECO:0000256" key="4">
    <source>
        <dbReference type="SAM" id="MobiDB-lite"/>
    </source>
</evidence>
<dbReference type="PANTHER" id="PTHR19879:SF9">
    <property type="entry name" value="TRANSCRIPTION INITIATION FACTOR TFIID SUBUNIT 5"/>
    <property type="match status" value="1"/>
</dbReference>
<evidence type="ECO:0000256" key="2">
    <source>
        <dbReference type="ARBA" id="ARBA00022737"/>
    </source>
</evidence>
<dbReference type="PRINTS" id="PR00320">
    <property type="entry name" value="GPROTEINBRPT"/>
</dbReference>
<dbReference type="Gene3D" id="2.130.10.10">
    <property type="entry name" value="YVTN repeat-like/Quinoprotein amine dehydrogenase"/>
    <property type="match status" value="3"/>
</dbReference>
<evidence type="ECO:0000313" key="7">
    <source>
        <dbReference type="Proteomes" id="UP000823405"/>
    </source>
</evidence>
<feature type="compositionally biased region" description="Low complexity" evidence="4">
    <location>
        <begin position="1"/>
        <end position="22"/>
    </location>
</feature>
<dbReference type="Gene3D" id="3.40.50.300">
    <property type="entry name" value="P-loop containing nucleotide triphosphate hydrolases"/>
    <property type="match status" value="1"/>
</dbReference>
<feature type="compositionally biased region" description="Acidic residues" evidence="4">
    <location>
        <begin position="1058"/>
        <end position="1085"/>
    </location>
</feature>
<proteinExistence type="predicted"/>
<evidence type="ECO:0000256" key="1">
    <source>
        <dbReference type="ARBA" id="ARBA00022574"/>
    </source>
</evidence>
<dbReference type="OrthoDB" id="538223at2759"/>
<dbReference type="InterPro" id="IPR027417">
    <property type="entry name" value="P-loop_NTPase"/>
</dbReference>